<dbReference type="HOGENOM" id="CLU_107179_0_0_5"/>
<proteinExistence type="predicted"/>
<evidence type="ECO:0008006" key="2">
    <source>
        <dbReference type="Google" id="ProtNLM"/>
    </source>
</evidence>
<dbReference type="InterPro" id="IPR016181">
    <property type="entry name" value="Acyl_CoA_acyltransferase"/>
</dbReference>
<dbReference type="AlphaFoldDB" id="Q11MK0"/>
<evidence type="ECO:0000313" key="1">
    <source>
        <dbReference type="EMBL" id="ABG61369.1"/>
    </source>
</evidence>
<organism evidence="1">
    <name type="scientific">Chelativorans sp. (strain BNC1)</name>
    <dbReference type="NCBI Taxonomy" id="266779"/>
    <lineage>
        <taxon>Bacteria</taxon>
        <taxon>Pseudomonadati</taxon>
        <taxon>Pseudomonadota</taxon>
        <taxon>Alphaproteobacteria</taxon>
        <taxon>Hyphomicrobiales</taxon>
        <taxon>Phyllobacteriaceae</taxon>
        <taxon>Chelativorans</taxon>
    </lineage>
</organism>
<sequence>MTVDVSTIYLLDVATGESVEAELRDAIEQAQLDDWQTKWQPALLAVLQELARKGVPMSQWPQSWHWNWAQKTARVQGLLAFRGFSVVARGETQGLAQVNLTKASREPSQVGKPLVYLDYLEVAPWNRPELGAAPRLRGVGSALITAATVLSIDEGFKGRLGLHSLPQADAFYRKIGMTDLGQDPAYQNLRYFEMTLEQARAFLEEE</sequence>
<dbReference type="EMBL" id="CP000389">
    <property type="protein sequence ID" value="ABG61369.1"/>
    <property type="molecule type" value="Genomic_DNA"/>
</dbReference>
<accession>Q11MK0</accession>
<dbReference type="Gene3D" id="3.40.630.30">
    <property type="match status" value="1"/>
</dbReference>
<reference evidence="1" key="1">
    <citation type="submission" date="2006-06" db="EMBL/GenBank/DDBJ databases">
        <title>Complete sequence of Plasmid 1 of Chelativorans sp. BNC1.</title>
        <authorList>
            <consortium name="US DOE Joint Genome Institute"/>
            <person name="Copeland A."/>
            <person name="Lucas S."/>
            <person name="Lapidus A."/>
            <person name="Barry K."/>
            <person name="Detter J.C."/>
            <person name="Glavina del Rio T."/>
            <person name="Hammon N."/>
            <person name="Israni S."/>
            <person name="Dalin E."/>
            <person name="Tice H."/>
            <person name="Pitluck S."/>
            <person name="Chertkov O."/>
            <person name="Brettin T."/>
            <person name="Bruce D."/>
            <person name="Han C."/>
            <person name="Tapia R."/>
            <person name="Gilna P."/>
            <person name="Schmutz J."/>
            <person name="Larimer F."/>
            <person name="Land M."/>
            <person name="Hauser L."/>
            <person name="Kyrpides N."/>
            <person name="Mikhailova N."/>
            <person name="Richardson P."/>
        </authorList>
    </citation>
    <scope>NUCLEOTIDE SEQUENCE</scope>
    <source>
        <strain evidence="1">BNC1</strain>
        <plasmid evidence="1">1</plasmid>
    </source>
</reference>
<protein>
    <recommendedName>
        <fullName evidence="2">GCN5-related N-acetyltransferase</fullName>
    </recommendedName>
</protein>
<gene>
    <name evidence="1" type="ordered locus">Meso_4402</name>
</gene>
<dbReference type="SUPFAM" id="SSF55729">
    <property type="entry name" value="Acyl-CoA N-acyltransferases (Nat)"/>
    <property type="match status" value="1"/>
</dbReference>
<geneLocation type="plasmid" evidence="1">
    <name>1</name>
</geneLocation>
<dbReference type="KEGG" id="mes:Meso_4402"/>
<keyword evidence="1" id="KW-0614">Plasmid</keyword>
<name>Q11MK0_CHESB</name>